<reference evidence="3 4" key="1">
    <citation type="journal article" date="2019" name="ACS Chem. Biol.">
        <title>Identification and Mobilization of a Cryptic Antibiotic Biosynthesis Gene Locus from a Human-Pathogenic Nocardia Isolate.</title>
        <authorList>
            <person name="Herisse M."/>
            <person name="Ishida K."/>
            <person name="Porter J.L."/>
            <person name="Howden B."/>
            <person name="Hertweck C."/>
            <person name="Stinear T.P."/>
            <person name="Pidot S.J."/>
        </authorList>
    </citation>
    <scope>NUCLEOTIDE SEQUENCE [LARGE SCALE GENOMIC DNA]</scope>
    <source>
        <strain evidence="3 4">AUSMDU00012715</strain>
    </source>
</reference>
<dbReference type="PANTHER" id="PTHR43056:SF10">
    <property type="entry name" value="COCE_NOND FAMILY, PUTATIVE (AFU_ORTHOLOGUE AFUA_7G00600)-RELATED"/>
    <property type="match status" value="1"/>
</dbReference>
<dbReference type="SUPFAM" id="SSF53474">
    <property type="entry name" value="alpha/beta-Hydrolases"/>
    <property type="match status" value="1"/>
</dbReference>
<sequence>MLVTCSPGLRAEHVTGCDTDDQPQHIPGSSQSTVRALHHARGLRQGAQCTERRSGIHQFAGGRGGARYCVLNHESVGGRFRLEGKVFHGRSRILAGVVTALTVVLAATVPAGVSSAIPLVGAAPTAPDGIGLPAGYVPPPPAYGVGLDLGQVIPLSDGTQLTATVRYPTDPATGQRAAGPFPVIVDYTTYIGLSGVLTAAVTGAVRGALDALHVQLPDNVKDLDRIVGQATSAQDALVRRGYLEVVVDVRGTGSSTGEWNPASPTDGTDGMQVVDWAAKLPNSNGKVGMFGYSFPGVSAMLTAGHSRPNSPLQAMMMFTVPNDVFKHAVSHDGMFSPVLLTVLIPAIQTMSAVAPLLNLPLTPQVAVQALIDHVRAALASPDTPLAKLVDGFGNGTYGHKDAWWSDRDFEPMLHNFVDNDIPTYFVDGIWDLYQDGAFQNYAQLQNLAAGRPQFAPMNPGQRTDPRFQLLQGPWYHVGMGAGPYARMDTDPITIAWFDHWLKGVDNGIDRTSQTLHLIDQTGAGANTTAYPFAEARPTTLRLGAGTLGADSTGAPDRLAYSPVENPCNRDNFEQWTAGALQLALNLLNVNDPCAAAEIVGPPSGIAYLGDPVSEPTLVAGPANLHTYLSSTTDDAALQVHLDDVAPDGGAAEITGGAQLATLRTLDDAKTWRTPDGTVYSAEHRLSSADITALRPDDVVPVDIRLRPTYYRLEAGHRLRVRVTTGNFPTTLAPLPEIPKLIGSTVQIVHDPQHPSSLTVPLAPATALHP</sequence>
<dbReference type="InterPro" id="IPR029058">
    <property type="entry name" value="AB_hydrolase_fold"/>
</dbReference>
<feature type="domain" description="Xaa-Pro dipeptidyl-peptidase C-terminal" evidence="2">
    <location>
        <begin position="494"/>
        <end position="758"/>
    </location>
</feature>
<dbReference type="NCBIfam" id="TIGR00976">
    <property type="entry name" value="CocE_NonD"/>
    <property type="match status" value="1"/>
</dbReference>
<dbReference type="GO" id="GO:0008239">
    <property type="term" value="F:dipeptidyl-peptidase activity"/>
    <property type="evidence" value="ECO:0007669"/>
    <property type="project" value="InterPro"/>
</dbReference>
<keyword evidence="1 3" id="KW-0378">Hydrolase</keyword>
<name>A0A6G9Z004_9NOCA</name>
<dbReference type="InterPro" id="IPR008979">
    <property type="entry name" value="Galactose-bd-like_sf"/>
</dbReference>
<dbReference type="PANTHER" id="PTHR43056">
    <property type="entry name" value="PEPTIDASE S9 PROLYL OLIGOPEPTIDASE"/>
    <property type="match status" value="1"/>
</dbReference>
<dbReference type="InterPro" id="IPR005674">
    <property type="entry name" value="CocE/Ser_esterase"/>
</dbReference>
<evidence type="ECO:0000256" key="1">
    <source>
        <dbReference type="ARBA" id="ARBA00022801"/>
    </source>
</evidence>
<dbReference type="EMBL" id="CP046173">
    <property type="protein sequence ID" value="QIS18792.1"/>
    <property type="molecule type" value="Genomic_DNA"/>
</dbReference>
<dbReference type="Pfam" id="PF08530">
    <property type="entry name" value="PepX_C"/>
    <property type="match status" value="1"/>
</dbReference>
<dbReference type="SMART" id="SM00939">
    <property type="entry name" value="PepX_C"/>
    <property type="match status" value="1"/>
</dbReference>
<protein>
    <submittedName>
        <fullName evidence="3">CocE/NonD family hydrolase</fullName>
    </submittedName>
</protein>
<dbReference type="Gene3D" id="2.60.120.260">
    <property type="entry name" value="Galactose-binding domain-like"/>
    <property type="match status" value="1"/>
</dbReference>
<organism evidence="3 4">
    <name type="scientific">Nocardia terpenica</name>
    <dbReference type="NCBI Taxonomy" id="455432"/>
    <lineage>
        <taxon>Bacteria</taxon>
        <taxon>Bacillati</taxon>
        <taxon>Actinomycetota</taxon>
        <taxon>Actinomycetes</taxon>
        <taxon>Mycobacteriales</taxon>
        <taxon>Nocardiaceae</taxon>
        <taxon>Nocardia</taxon>
    </lineage>
</organism>
<dbReference type="Pfam" id="PF02129">
    <property type="entry name" value="Peptidase_S15"/>
    <property type="match status" value="1"/>
</dbReference>
<dbReference type="SUPFAM" id="SSF49785">
    <property type="entry name" value="Galactose-binding domain-like"/>
    <property type="match status" value="1"/>
</dbReference>
<evidence type="ECO:0000313" key="3">
    <source>
        <dbReference type="EMBL" id="QIS18792.1"/>
    </source>
</evidence>
<gene>
    <name evidence="3" type="ORF">F6W96_11300</name>
</gene>
<accession>A0A6G9Z004</accession>
<dbReference type="AlphaFoldDB" id="A0A6G9Z004"/>
<proteinExistence type="predicted"/>
<dbReference type="Proteomes" id="UP000500953">
    <property type="component" value="Chromosome"/>
</dbReference>
<dbReference type="InterPro" id="IPR050585">
    <property type="entry name" value="Xaa-Pro_dipeptidyl-ppase/CocE"/>
</dbReference>
<dbReference type="InterPro" id="IPR013736">
    <property type="entry name" value="Xaa-Pro_dipept_C"/>
</dbReference>
<dbReference type="InterPro" id="IPR000383">
    <property type="entry name" value="Xaa-Pro-like_dom"/>
</dbReference>
<dbReference type="Gene3D" id="3.40.50.1820">
    <property type="entry name" value="alpha/beta hydrolase"/>
    <property type="match status" value="1"/>
</dbReference>
<evidence type="ECO:0000259" key="2">
    <source>
        <dbReference type="SMART" id="SM00939"/>
    </source>
</evidence>
<evidence type="ECO:0000313" key="4">
    <source>
        <dbReference type="Proteomes" id="UP000500953"/>
    </source>
</evidence>
<dbReference type="Gene3D" id="1.10.3020.10">
    <property type="entry name" value="alpha-amino acid ester hydrolase ( Helical cap domain)"/>
    <property type="match status" value="1"/>
</dbReference>